<evidence type="ECO:0000313" key="2">
    <source>
        <dbReference type="Proteomes" id="UP000298234"/>
    </source>
</evidence>
<organism evidence="1 2">
    <name type="scientific">Burkholderia cepacia</name>
    <name type="common">Pseudomonas cepacia</name>
    <dbReference type="NCBI Taxonomy" id="292"/>
    <lineage>
        <taxon>Bacteria</taxon>
        <taxon>Pseudomonadati</taxon>
        <taxon>Pseudomonadota</taxon>
        <taxon>Betaproteobacteria</taxon>
        <taxon>Burkholderiales</taxon>
        <taxon>Burkholderiaceae</taxon>
        <taxon>Burkholderia</taxon>
        <taxon>Burkholderia cepacia complex</taxon>
    </lineage>
</organism>
<evidence type="ECO:0000313" key="1">
    <source>
        <dbReference type="EMBL" id="TEU35934.1"/>
    </source>
</evidence>
<dbReference type="EMBL" id="SNSQ01000063">
    <property type="protein sequence ID" value="TEU35934.1"/>
    <property type="molecule type" value="Genomic_DNA"/>
</dbReference>
<reference evidence="1 2" key="1">
    <citation type="submission" date="2019-03" db="EMBL/GenBank/DDBJ databases">
        <title>Burkholderia cepacia outbreak.</title>
        <authorList>
            <person name="Farzana R."/>
            <person name="Walsh T.R."/>
        </authorList>
    </citation>
    <scope>NUCLEOTIDE SEQUENCE [LARGE SCALE GENOMIC DNA]</scope>
    <source>
        <strain evidence="2">d13</strain>
    </source>
</reference>
<name>A0AAX2RDD6_BURCE</name>
<gene>
    <name evidence="1" type="ORF">E3D37_36540</name>
</gene>
<comment type="caution">
    <text evidence="1">The sequence shown here is derived from an EMBL/GenBank/DDBJ whole genome shotgun (WGS) entry which is preliminary data.</text>
</comment>
<sequence length="273" mass="31604">MNKRTAVLIPVILLAAFSLNWTASRGSEMNEKIMMRTSEDDPPFDATHWFSNGMYQRIPLKKEDKIYYPAETHYNEILMRRISPPPFTDEQVESLQINIVMALKGEIFPADFPPKVPPSVEDIGLGSGFDPRPQIVYISSRFNDYVGAESKVPIDNYIFYTLLEGKRFFVYIRRNGETGEIFRTSRVRSSHIPDDEEERRFQLLQSKADLQSRLDEPGWKQRSGALCPWPGAWECLEFPVGKQTFAHNMPFPKINAQDVTWRFVPPTHWARLS</sequence>
<dbReference type="Proteomes" id="UP000298234">
    <property type="component" value="Unassembled WGS sequence"/>
</dbReference>
<protein>
    <recommendedName>
        <fullName evidence="3">Tle cognate immunity protein 4 C-terminal domain-containing protein</fullName>
    </recommendedName>
</protein>
<dbReference type="RefSeq" id="WP_124674181.1">
    <property type="nucleotide sequence ID" value="NZ_QTRG01000041.1"/>
</dbReference>
<evidence type="ECO:0008006" key="3">
    <source>
        <dbReference type="Google" id="ProtNLM"/>
    </source>
</evidence>
<accession>A0AAX2RDD6</accession>
<dbReference type="AlphaFoldDB" id="A0AAX2RDD6"/>
<proteinExistence type="predicted"/>